<dbReference type="EMBL" id="VFPP01000001">
    <property type="protein sequence ID" value="TQM83982.1"/>
    <property type="molecule type" value="Genomic_DNA"/>
</dbReference>
<accession>A0A543JM96</accession>
<dbReference type="PANTHER" id="PTHR34580">
    <property type="match status" value="1"/>
</dbReference>
<name>A0A543JM96_9PSEU</name>
<dbReference type="InterPro" id="IPR026881">
    <property type="entry name" value="WYL_dom"/>
</dbReference>
<dbReference type="InterPro" id="IPR028349">
    <property type="entry name" value="PafC-like"/>
</dbReference>
<gene>
    <name evidence="4" type="ORF">FHX81_6417</name>
</gene>
<feature type="domain" description="HTH deoR-type" evidence="3">
    <location>
        <begin position="14"/>
        <end position="69"/>
    </location>
</feature>
<evidence type="ECO:0000259" key="3">
    <source>
        <dbReference type="PROSITE" id="PS51000"/>
    </source>
</evidence>
<dbReference type="InterPro" id="IPR036388">
    <property type="entry name" value="WH-like_DNA-bd_sf"/>
</dbReference>
<sequence>MYLTGCVRKDEEMRASRLLSLLLLLQSRGRMTAQELADELEVSVRTVYRDVEALGASGVPVYADRGPAGGYRLVDGYRSRLTGLTTEEADSLFLAGMPGPAAELGLGAVVAAAQLKVLAALPPELRSRASRIGERFHLDAPGWFRGDEGTPHVAAIAEAVWRQRRLRVRYVRWARVEVERTVEPLGLVLKAGNWYLVARTDGLRTYRVSRVLELTALDESFDRPEGFDLAEYWAGWSERFERRMYPMRVTVRLTPNGLRGARVLLSLVAARELKDVEPEGEWTTVRVPVESLDHALVDLLRLGPEVDVVEPPELRDRVIARIAAMAAVYAG</sequence>
<dbReference type="PROSITE" id="PS51000">
    <property type="entry name" value="HTH_DEOR_2"/>
    <property type="match status" value="1"/>
</dbReference>
<reference evidence="4 5" key="1">
    <citation type="submission" date="2019-06" db="EMBL/GenBank/DDBJ databases">
        <title>Sequencing the genomes of 1000 actinobacteria strains.</title>
        <authorList>
            <person name="Klenk H.-P."/>
        </authorList>
    </citation>
    <scope>NUCLEOTIDE SEQUENCE [LARGE SCALE GENOMIC DNA]</scope>
    <source>
        <strain evidence="4 5">DSM 45456</strain>
    </source>
</reference>
<dbReference type="InterPro" id="IPR013196">
    <property type="entry name" value="HTH_11"/>
</dbReference>
<dbReference type="SUPFAM" id="SSF46785">
    <property type="entry name" value="Winged helix' DNA-binding domain"/>
    <property type="match status" value="1"/>
</dbReference>
<dbReference type="InterPro" id="IPR057727">
    <property type="entry name" value="WCX_dom"/>
</dbReference>
<proteinExistence type="predicted"/>
<dbReference type="Proteomes" id="UP000316628">
    <property type="component" value="Unassembled WGS sequence"/>
</dbReference>
<dbReference type="InterPro" id="IPR051534">
    <property type="entry name" value="CBASS_pafABC_assoc_protein"/>
</dbReference>
<evidence type="ECO:0000313" key="4">
    <source>
        <dbReference type="EMBL" id="TQM83982.1"/>
    </source>
</evidence>
<dbReference type="PIRSF" id="PIRSF016838">
    <property type="entry name" value="PafC"/>
    <property type="match status" value="1"/>
</dbReference>
<dbReference type="InterPro" id="IPR001034">
    <property type="entry name" value="DeoR_HTH"/>
</dbReference>
<keyword evidence="2" id="KW-0804">Transcription</keyword>
<evidence type="ECO:0000256" key="1">
    <source>
        <dbReference type="ARBA" id="ARBA00023015"/>
    </source>
</evidence>
<dbReference type="Pfam" id="PF25583">
    <property type="entry name" value="WCX"/>
    <property type="match status" value="1"/>
</dbReference>
<keyword evidence="1" id="KW-0805">Transcription regulation</keyword>
<keyword evidence="5" id="KW-1185">Reference proteome</keyword>
<protein>
    <submittedName>
        <fullName evidence="4">Putative DNA-binding transcriptional regulator YafY</fullName>
    </submittedName>
</protein>
<dbReference type="Pfam" id="PF08279">
    <property type="entry name" value="HTH_11"/>
    <property type="match status" value="1"/>
</dbReference>
<evidence type="ECO:0000256" key="2">
    <source>
        <dbReference type="ARBA" id="ARBA00023163"/>
    </source>
</evidence>
<dbReference type="AlphaFoldDB" id="A0A543JM96"/>
<dbReference type="PROSITE" id="PS52050">
    <property type="entry name" value="WYL"/>
    <property type="match status" value="1"/>
</dbReference>
<dbReference type="PANTHER" id="PTHR34580:SF1">
    <property type="entry name" value="PROTEIN PAFC"/>
    <property type="match status" value="1"/>
</dbReference>
<comment type="caution">
    <text evidence="4">The sequence shown here is derived from an EMBL/GenBank/DDBJ whole genome shotgun (WGS) entry which is preliminary data.</text>
</comment>
<dbReference type="Pfam" id="PF13280">
    <property type="entry name" value="WYL"/>
    <property type="match status" value="1"/>
</dbReference>
<dbReference type="GO" id="GO:0003677">
    <property type="term" value="F:DNA binding"/>
    <property type="evidence" value="ECO:0007669"/>
    <property type="project" value="UniProtKB-KW"/>
</dbReference>
<keyword evidence="4" id="KW-0238">DNA-binding</keyword>
<organism evidence="4 5">
    <name type="scientific">Saccharothrix saharensis</name>
    <dbReference type="NCBI Taxonomy" id="571190"/>
    <lineage>
        <taxon>Bacteria</taxon>
        <taxon>Bacillati</taxon>
        <taxon>Actinomycetota</taxon>
        <taxon>Actinomycetes</taxon>
        <taxon>Pseudonocardiales</taxon>
        <taxon>Pseudonocardiaceae</taxon>
        <taxon>Saccharothrix</taxon>
    </lineage>
</organism>
<dbReference type="Gene3D" id="1.10.10.10">
    <property type="entry name" value="Winged helix-like DNA-binding domain superfamily/Winged helix DNA-binding domain"/>
    <property type="match status" value="1"/>
</dbReference>
<evidence type="ECO:0000313" key="5">
    <source>
        <dbReference type="Proteomes" id="UP000316628"/>
    </source>
</evidence>
<dbReference type="GO" id="GO:0003700">
    <property type="term" value="F:DNA-binding transcription factor activity"/>
    <property type="evidence" value="ECO:0007669"/>
    <property type="project" value="InterPro"/>
</dbReference>
<dbReference type="InterPro" id="IPR036390">
    <property type="entry name" value="WH_DNA-bd_sf"/>
</dbReference>